<dbReference type="GO" id="GO:0015035">
    <property type="term" value="F:protein-disulfide reductase activity"/>
    <property type="evidence" value="ECO:0007669"/>
    <property type="project" value="InterPro"/>
</dbReference>
<reference evidence="2 3" key="1">
    <citation type="submission" date="2020-04" db="EMBL/GenBank/DDBJ databases">
        <title>Genome sequence for Sphingorhabdus sp. strain M1.</title>
        <authorList>
            <person name="Park S.-J."/>
        </authorList>
    </citation>
    <scope>NUCLEOTIDE SEQUENCE [LARGE SCALE GENOMIC DNA]</scope>
    <source>
        <strain evidence="2 3">JK6</strain>
    </source>
</reference>
<dbReference type="KEGG" id="phao:HF685_09405"/>
<sequence length="119" mass="13541">MNKVTVWYDGGCPLCLREIVMVRRLDKNDAIEFVDLMSPDTTCPISRQFMLDRFHAQENGVLLSGAAAFVAMWRAVPFLRPLGVAAQLPGVLPILEYGYRLFLRLRPRLQRYAGGRLET</sequence>
<dbReference type="EMBL" id="CP051217">
    <property type="protein sequence ID" value="QJB69469.1"/>
    <property type="molecule type" value="Genomic_DNA"/>
</dbReference>
<accession>A0A6H2DLC8</accession>
<keyword evidence="1" id="KW-0812">Transmembrane</keyword>
<feature type="transmembrane region" description="Helical" evidence="1">
    <location>
        <begin position="82"/>
        <end position="102"/>
    </location>
</feature>
<protein>
    <submittedName>
        <fullName evidence="2">DUF393 domain-containing protein</fullName>
    </submittedName>
</protein>
<dbReference type="PANTHER" id="PTHR34290">
    <property type="entry name" value="SI:CH73-390P7.2"/>
    <property type="match status" value="1"/>
</dbReference>
<evidence type="ECO:0000313" key="3">
    <source>
        <dbReference type="Proteomes" id="UP000501600"/>
    </source>
</evidence>
<keyword evidence="1" id="KW-0472">Membrane</keyword>
<feature type="transmembrane region" description="Helical" evidence="1">
    <location>
        <begin position="60"/>
        <end position="76"/>
    </location>
</feature>
<dbReference type="InterPro" id="IPR044691">
    <property type="entry name" value="DCC1_Trx"/>
</dbReference>
<gene>
    <name evidence="2" type="ORF">HF685_09405</name>
</gene>
<dbReference type="AlphaFoldDB" id="A0A6H2DLC8"/>
<keyword evidence="1" id="KW-1133">Transmembrane helix</keyword>
<name>A0A6H2DLC8_9SPHN</name>
<organism evidence="2 3">
    <name type="scientific">Parasphingorhabdus halotolerans</name>
    <dbReference type="NCBI Taxonomy" id="2725558"/>
    <lineage>
        <taxon>Bacteria</taxon>
        <taxon>Pseudomonadati</taxon>
        <taxon>Pseudomonadota</taxon>
        <taxon>Alphaproteobacteria</taxon>
        <taxon>Sphingomonadales</taxon>
        <taxon>Sphingomonadaceae</taxon>
        <taxon>Parasphingorhabdus</taxon>
    </lineage>
</organism>
<keyword evidence="3" id="KW-1185">Reference proteome</keyword>
<evidence type="ECO:0000313" key="2">
    <source>
        <dbReference type="EMBL" id="QJB69469.1"/>
    </source>
</evidence>
<dbReference type="PANTHER" id="PTHR34290:SF2">
    <property type="entry name" value="OS04G0668800 PROTEIN"/>
    <property type="match status" value="1"/>
</dbReference>
<dbReference type="InterPro" id="IPR007263">
    <property type="entry name" value="DCC1-like"/>
</dbReference>
<dbReference type="Proteomes" id="UP000501600">
    <property type="component" value="Chromosome"/>
</dbReference>
<evidence type="ECO:0000256" key="1">
    <source>
        <dbReference type="SAM" id="Phobius"/>
    </source>
</evidence>
<dbReference type="Pfam" id="PF04134">
    <property type="entry name" value="DCC1-like"/>
    <property type="match status" value="1"/>
</dbReference>
<proteinExistence type="predicted"/>